<proteinExistence type="predicted"/>
<dbReference type="RefSeq" id="WP_188733731.1">
    <property type="nucleotide sequence ID" value="NZ_BMLW01000003.1"/>
</dbReference>
<keyword evidence="1" id="KW-0472">Membrane</keyword>
<organism evidence="2 3">
    <name type="scientific">Oceanobacillus neutriphilus</name>
    <dbReference type="NCBI Taxonomy" id="531815"/>
    <lineage>
        <taxon>Bacteria</taxon>
        <taxon>Bacillati</taxon>
        <taxon>Bacillota</taxon>
        <taxon>Bacilli</taxon>
        <taxon>Bacillales</taxon>
        <taxon>Bacillaceae</taxon>
        <taxon>Oceanobacillus</taxon>
    </lineage>
</organism>
<evidence type="ECO:0000313" key="3">
    <source>
        <dbReference type="Proteomes" id="UP000641206"/>
    </source>
</evidence>
<dbReference type="EMBL" id="BMLW01000003">
    <property type="protein sequence ID" value="GGP09545.1"/>
    <property type="molecule type" value="Genomic_DNA"/>
</dbReference>
<protein>
    <submittedName>
        <fullName evidence="2">Uncharacterized protein</fullName>
    </submittedName>
</protein>
<name>A0ABQ2NSF9_9BACI</name>
<gene>
    <name evidence="2" type="ORF">GCM10011346_14040</name>
</gene>
<sequence>MSKRDIPDQLQNRLDEFQVEVPEIPMKSSKLERLANWIYSPARDPLEIFRISGNSITRLAFYPLIFVLALFFAPIFFI</sequence>
<evidence type="ECO:0000313" key="2">
    <source>
        <dbReference type="EMBL" id="GGP09545.1"/>
    </source>
</evidence>
<reference evidence="3" key="1">
    <citation type="journal article" date="2019" name="Int. J. Syst. Evol. Microbiol.">
        <title>The Global Catalogue of Microorganisms (GCM) 10K type strain sequencing project: providing services to taxonomists for standard genome sequencing and annotation.</title>
        <authorList>
            <consortium name="The Broad Institute Genomics Platform"/>
            <consortium name="The Broad Institute Genome Sequencing Center for Infectious Disease"/>
            <person name="Wu L."/>
            <person name="Ma J."/>
        </authorList>
    </citation>
    <scope>NUCLEOTIDE SEQUENCE [LARGE SCALE GENOMIC DNA]</scope>
    <source>
        <strain evidence="3">CGMCC 1.7693</strain>
    </source>
</reference>
<evidence type="ECO:0000256" key="1">
    <source>
        <dbReference type="SAM" id="Phobius"/>
    </source>
</evidence>
<keyword evidence="3" id="KW-1185">Reference proteome</keyword>
<comment type="caution">
    <text evidence="2">The sequence shown here is derived from an EMBL/GenBank/DDBJ whole genome shotgun (WGS) entry which is preliminary data.</text>
</comment>
<keyword evidence="1" id="KW-0812">Transmembrane</keyword>
<accession>A0ABQ2NSF9</accession>
<keyword evidence="1" id="KW-1133">Transmembrane helix</keyword>
<dbReference type="Proteomes" id="UP000641206">
    <property type="component" value="Unassembled WGS sequence"/>
</dbReference>
<feature type="transmembrane region" description="Helical" evidence="1">
    <location>
        <begin position="59"/>
        <end position="77"/>
    </location>
</feature>